<dbReference type="GO" id="GO:0009088">
    <property type="term" value="P:threonine biosynthetic process"/>
    <property type="evidence" value="ECO:0007669"/>
    <property type="project" value="UniProtKB-UniRule"/>
</dbReference>
<evidence type="ECO:0000256" key="4">
    <source>
        <dbReference type="ARBA" id="ARBA00005062"/>
    </source>
</evidence>
<evidence type="ECO:0000256" key="1">
    <source>
        <dbReference type="ARBA" id="ARBA00001920"/>
    </source>
</evidence>
<dbReference type="InterPro" id="IPR036291">
    <property type="entry name" value="NAD(P)-bd_dom_sf"/>
</dbReference>
<comment type="pathway">
    <text evidence="13">Amino-acid biosynthesis; L-lysine biosynthesis via DAP pathway; (S)-tetrahydrodipicolinate from L-aspartate: step 1/4.</text>
</comment>
<evidence type="ECO:0000256" key="2">
    <source>
        <dbReference type="ARBA" id="ARBA00004986"/>
    </source>
</evidence>
<keyword evidence="10" id="KW-0486">Methionine biosynthesis</keyword>
<dbReference type="OrthoDB" id="9799110at2"/>
<dbReference type="FunFam" id="3.30.360.10:FF:000006">
    <property type="entry name" value="Bifunctional aspartokinase/homoserine dehydrogenase"/>
    <property type="match status" value="1"/>
</dbReference>
<dbReference type="GO" id="GO:0004072">
    <property type="term" value="F:aspartate kinase activity"/>
    <property type="evidence" value="ECO:0007669"/>
    <property type="project" value="UniProtKB-UniRule"/>
</dbReference>
<comment type="pathway">
    <text evidence="2 13">Amino-acid biosynthesis; L-methionine biosynthesis via de novo pathway; L-homoserine from L-aspartate: step 1/3.</text>
</comment>
<evidence type="ECO:0000256" key="9">
    <source>
        <dbReference type="ARBA" id="ARBA00023002"/>
    </source>
</evidence>
<proteinExistence type="inferred from homology"/>
<dbReference type="GO" id="GO:0009086">
    <property type="term" value="P:methionine biosynthetic process"/>
    <property type="evidence" value="ECO:0007669"/>
    <property type="project" value="UniProtKB-KW"/>
</dbReference>
<comment type="subunit">
    <text evidence="13">Homotetramer.</text>
</comment>
<dbReference type="Gene3D" id="3.40.1160.10">
    <property type="entry name" value="Acetylglutamate kinase-like"/>
    <property type="match status" value="1"/>
</dbReference>
<dbReference type="InterPro" id="IPR036393">
    <property type="entry name" value="AceGlu_kinase-like_sf"/>
</dbReference>
<dbReference type="InterPro" id="IPR011147">
    <property type="entry name" value="Bifunc_Aspkin/hSer_DH"/>
</dbReference>
<dbReference type="InterPro" id="IPR049638">
    <property type="entry name" value="AK-HD"/>
</dbReference>
<feature type="domain" description="Homoserine dehydrogenase catalytic" evidence="15">
    <location>
        <begin position="609"/>
        <end position="804"/>
    </location>
</feature>
<feature type="domain" description="Aspartate/homoserine dehydrogenase NAD-binding" evidence="16">
    <location>
        <begin position="466"/>
        <end position="599"/>
    </location>
</feature>
<evidence type="ECO:0000313" key="18">
    <source>
        <dbReference type="Proteomes" id="UP000242515"/>
    </source>
</evidence>
<evidence type="ECO:0000256" key="11">
    <source>
        <dbReference type="ARBA" id="ARBA00048841"/>
    </source>
</evidence>
<dbReference type="NCBIfam" id="NF007003">
    <property type="entry name" value="PRK09466.1"/>
    <property type="match status" value="1"/>
</dbReference>
<dbReference type="UniPathway" id="UPA00034">
    <property type="reaction ID" value="UER00015"/>
</dbReference>
<evidence type="ECO:0000256" key="13">
    <source>
        <dbReference type="PIRNR" id="PIRNR000727"/>
    </source>
</evidence>
<comment type="cofactor">
    <cofactor evidence="1">
        <name>a metal cation</name>
        <dbReference type="ChEBI" id="CHEBI:25213"/>
    </cofactor>
</comment>
<evidence type="ECO:0000259" key="15">
    <source>
        <dbReference type="Pfam" id="PF00742"/>
    </source>
</evidence>
<dbReference type="SUPFAM" id="SSF53633">
    <property type="entry name" value="Carbamate kinase-like"/>
    <property type="match status" value="1"/>
</dbReference>
<dbReference type="PROSITE" id="PS01042">
    <property type="entry name" value="HOMOSER_DHGENASE"/>
    <property type="match status" value="1"/>
</dbReference>
<dbReference type="Pfam" id="PF00742">
    <property type="entry name" value="Homoserine_dh"/>
    <property type="match status" value="1"/>
</dbReference>
<dbReference type="GO" id="GO:0005524">
    <property type="term" value="F:ATP binding"/>
    <property type="evidence" value="ECO:0007669"/>
    <property type="project" value="UniProtKB-UniRule"/>
</dbReference>
<feature type="domain" description="Aspartate/glutamate/uridylate kinase" evidence="14">
    <location>
        <begin position="14"/>
        <end position="284"/>
    </location>
</feature>
<dbReference type="GO" id="GO:0009089">
    <property type="term" value="P:lysine biosynthetic process via diaminopimelate"/>
    <property type="evidence" value="ECO:0007669"/>
    <property type="project" value="UniProtKB-UniRule"/>
</dbReference>
<dbReference type="PANTHER" id="PTHR43070">
    <property type="match status" value="1"/>
</dbReference>
<dbReference type="RefSeq" id="WP_092677071.1">
    <property type="nucleotide sequence ID" value="NZ_FOGC01000009.1"/>
</dbReference>
<dbReference type="GO" id="GO:0004412">
    <property type="term" value="F:homoserine dehydrogenase activity"/>
    <property type="evidence" value="ECO:0007669"/>
    <property type="project" value="UniProtKB-UniRule"/>
</dbReference>
<dbReference type="Gene3D" id="1.20.120.1320">
    <property type="entry name" value="Aspartokinase, catalytic domain"/>
    <property type="match status" value="1"/>
</dbReference>
<reference evidence="18" key="1">
    <citation type="submission" date="2016-10" db="EMBL/GenBank/DDBJ databases">
        <authorList>
            <person name="Varghese N."/>
            <person name="Submissions S."/>
        </authorList>
    </citation>
    <scope>NUCLEOTIDE SEQUENCE [LARGE SCALE GENOMIC DNA]</scope>
    <source>
        <strain evidence="18">8N4</strain>
    </source>
</reference>
<evidence type="ECO:0000256" key="5">
    <source>
        <dbReference type="ARBA" id="ARBA00005139"/>
    </source>
</evidence>
<evidence type="ECO:0000313" key="17">
    <source>
        <dbReference type="EMBL" id="SEQ99216.1"/>
    </source>
</evidence>
<keyword evidence="9 13" id="KW-0560">Oxidoreductase</keyword>
<comment type="similarity">
    <text evidence="13">In the N-terminal section; belongs to the aspartokinase family.</text>
</comment>
<dbReference type="InterPro" id="IPR018042">
    <property type="entry name" value="Aspartate_kinase_CS"/>
</dbReference>
<dbReference type="GO" id="GO:0009090">
    <property type="term" value="P:homoserine biosynthetic process"/>
    <property type="evidence" value="ECO:0007669"/>
    <property type="project" value="UniProtKB-ARBA"/>
</dbReference>
<keyword evidence="7" id="KW-0791">Threonine biosynthesis</keyword>
<gene>
    <name evidence="17" type="ORF">SAMN05216522_109158</name>
</gene>
<dbReference type="InterPro" id="IPR019811">
    <property type="entry name" value="HDH_CS"/>
</dbReference>
<evidence type="ECO:0000256" key="12">
    <source>
        <dbReference type="ARBA" id="ARBA00049031"/>
    </source>
</evidence>
<dbReference type="STRING" id="988801.SAMN05216522_109158"/>
<evidence type="ECO:0000256" key="7">
    <source>
        <dbReference type="ARBA" id="ARBA00022697"/>
    </source>
</evidence>
<dbReference type="EMBL" id="FOGC01000009">
    <property type="protein sequence ID" value="SEQ99216.1"/>
    <property type="molecule type" value="Genomic_DNA"/>
</dbReference>
<keyword evidence="6 13" id="KW-0028">Amino-acid biosynthesis</keyword>
<name>A0A1H9KJ89_9GAMM</name>
<keyword evidence="13" id="KW-0547">Nucleotide-binding</keyword>
<dbReference type="PIRSF" id="PIRSF000727">
    <property type="entry name" value="ThrA"/>
    <property type="match status" value="1"/>
</dbReference>
<dbReference type="Gene3D" id="3.40.50.720">
    <property type="entry name" value="NAD(P)-binding Rossmann-like Domain"/>
    <property type="match status" value="1"/>
</dbReference>
<dbReference type="Proteomes" id="UP000242515">
    <property type="component" value="Unassembled WGS sequence"/>
</dbReference>
<dbReference type="SUPFAM" id="SSF51735">
    <property type="entry name" value="NAD(P)-binding Rossmann-fold domains"/>
    <property type="match status" value="1"/>
</dbReference>
<dbReference type="EC" id="2.7.2.4" evidence="13"/>
<evidence type="ECO:0000259" key="16">
    <source>
        <dbReference type="Pfam" id="PF03447"/>
    </source>
</evidence>
<dbReference type="Gene3D" id="3.30.360.10">
    <property type="entry name" value="Dihydrodipicolinate Reductase, domain 2"/>
    <property type="match status" value="1"/>
</dbReference>
<dbReference type="PROSITE" id="PS00324">
    <property type="entry name" value="ASPARTOKINASE"/>
    <property type="match status" value="1"/>
</dbReference>
<keyword evidence="8 13" id="KW-0521">NADP</keyword>
<dbReference type="InterPro" id="IPR001048">
    <property type="entry name" value="Asp/Glu/Uridylate_kinase"/>
</dbReference>
<dbReference type="SUPFAM" id="SSF55347">
    <property type="entry name" value="Glyceraldehyde-3-phosphate dehydrogenase-like, C-terminal domain"/>
    <property type="match status" value="1"/>
</dbReference>
<protein>
    <recommendedName>
        <fullName evidence="13">Bifunctional aspartokinase/homoserine dehydrogenase</fullName>
    </recommendedName>
    <domain>
        <recommendedName>
            <fullName evidence="13">Aspartokinase</fullName>
            <ecNumber evidence="13">2.7.2.4</ecNumber>
        </recommendedName>
    </domain>
    <domain>
        <recommendedName>
            <fullName evidence="13">Homoserine dehydrogenase</fullName>
            <ecNumber evidence="13">1.1.1.3</ecNumber>
        </recommendedName>
    </domain>
</protein>
<comment type="catalytic activity">
    <reaction evidence="11">
        <text>L-homoserine + NADP(+) = L-aspartate 4-semialdehyde + NADPH + H(+)</text>
        <dbReference type="Rhea" id="RHEA:15761"/>
        <dbReference type="ChEBI" id="CHEBI:15378"/>
        <dbReference type="ChEBI" id="CHEBI:57476"/>
        <dbReference type="ChEBI" id="CHEBI:57783"/>
        <dbReference type="ChEBI" id="CHEBI:58349"/>
        <dbReference type="ChEBI" id="CHEBI:537519"/>
        <dbReference type="EC" id="1.1.1.3"/>
    </reaction>
    <physiologicalReaction direction="right-to-left" evidence="11">
        <dbReference type="Rhea" id="RHEA:15763"/>
    </physiologicalReaction>
</comment>
<dbReference type="FunFam" id="3.40.50.720:FF:000124">
    <property type="entry name" value="Bifunctional aspartokinase/homoserine dehydrogenase"/>
    <property type="match status" value="1"/>
</dbReference>
<evidence type="ECO:0000256" key="6">
    <source>
        <dbReference type="ARBA" id="ARBA00022605"/>
    </source>
</evidence>
<dbReference type="Pfam" id="PF00696">
    <property type="entry name" value="AA_kinase"/>
    <property type="match status" value="1"/>
</dbReference>
<evidence type="ECO:0000256" key="10">
    <source>
        <dbReference type="ARBA" id="ARBA00023167"/>
    </source>
</evidence>
<comment type="catalytic activity">
    <reaction evidence="12">
        <text>L-homoserine + NAD(+) = L-aspartate 4-semialdehyde + NADH + H(+)</text>
        <dbReference type="Rhea" id="RHEA:15757"/>
        <dbReference type="ChEBI" id="CHEBI:15378"/>
        <dbReference type="ChEBI" id="CHEBI:57476"/>
        <dbReference type="ChEBI" id="CHEBI:57540"/>
        <dbReference type="ChEBI" id="CHEBI:57945"/>
        <dbReference type="ChEBI" id="CHEBI:537519"/>
        <dbReference type="EC" id="1.1.1.3"/>
    </reaction>
    <physiologicalReaction direction="right-to-left" evidence="12">
        <dbReference type="Rhea" id="RHEA:15759"/>
    </physiologicalReaction>
</comment>
<comment type="pathway">
    <text evidence="3 13">Amino-acid biosynthesis; L-threonine biosynthesis; L-threonine from L-aspartate: step 3/5.</text>
</comment>
<dbReference type="InterPro" id="IPR005106">
    <property type="entry name" value="Asp/hSer_DH_NAD-bd"/>
</dbReference>
<keyword evidence="13 17" id="KW-0418">Kinase</keyword>
<keyword evidence="13" id="KW-0067">ATP-binding</keyword>
<dbReference type="AlphaFoldDB" id="A0A1H9KJ89"/>
<dbReference type="EC" id="1.1.1.3" evidence="13"/>
<keyword evidence="18" id="KW-1185">Reference proteome</keyword>
<dbReference type="Pfam" id="PF03447">
    <property type="entry name" value="NAD_binding_3"/>
    <property type="match status" value="1"/>
</dbReference>
<comment type="similarity">
    <text evidence="13">In the C-terminal section; belongs to the homoserine dehydrogenase family.</text>
</comment>
<dbReference type="UniPathway" id="UPA00050">
    <property type="reaction ID" value="UER00063"/>
</dbReference>
<dbReference type="UniPathway" id="UPA00051">
    <property type="reaction ID" value="UER00462"/>
</dbReference>
<comment type="catalytic activity">
    <reaction evidence="13">
        <text>L-aspartate + ATP = 4-phospho-L-aspartate + ADP</text>
        <dbReference type="Rhea" id="RHEA:23776"/>
        <dbReference type="ChEBI" id="CHEBI:29991"/>
        <dbReference type="ChEBI" id="CHEBI:30616"/>
        <dbReference type="ChEBI" id="CHEBI:57535"/>
        <dbReference type="ChEBI" id="CHEBI:456216"/>
        <dbReference type="EC" id="2.7.2.4"/>
    </reaction>
</comment>
<evidence type="ECO:0000259" key="14">
    <source>
        <dbReference type="Pfam" id="PF00696"/>
    </source>
</evidence>
<comment type="pathway">
    <text evidence="5 13">Amino-acid biosynthesis; L-threonine biosynthesis; L-threonine from L-aspartate: step 1/5.</text>
</comment>
<sequence>MVGGIDLKSAEIRQLHKFGGSSLADRRCYLRVAEIMAEYSHAGDIMVVSAAGSTTNQLINWYRLSQTDRLSAFQVQQHLRRYQIELLESLLPAALAEPIAQQFVADVDHLSILLDGEGSDALYAKVVGHGEIWSARLMSAVLNHSGIEAQWIDARTFLRAERSGQPQVEEGESYPLLQTILAQYPHKRLVITGFIAANRAGETVLLGRNGSDYSATQIGALAGVNRVTIWSDVAGVYSADPRIVSDACLLPLLRLDEAAELARLAAPVLHTRTLQPVATSHIDLQLRCSYQPEVGSTRIERVLASGTGARIVTSHEDVCLIEIQIGPRHDFTQLLKEVDQFLIRMQLRPLARGVHSDRQLLQLCYTSELVESALSQLQASGLPVSLRLREGRVLVGMVGAGVTQNPLHCHRFWQQIKDLPVEFVWQSDEKLSLVAVLRKIALPPIVQGLHQSLFRAEKRVGIMLFGKGNIGSRWLELFSREQENLSERTGMDFVLAGIANSRRSLLSYEGLSAAESLANFERDATALDEESLFLWMRDHPFDELVVLDVTASEALAEQYLDFASYGFHVISANKVAGASSNPRWRQLRDAFDKTGRYWLTNATVGAGLPINYTVRDLRNSGDKILSISGIFSGTLSWLFLQYDGSIPFSELVDQAWQQGLTEPDPRVDLSGIDVMRKLVILAREAGSDIEPHQVKVESLVPEACRENSMDYFFENSEALDEQIQQRFEAAQELGLVLRYVARYDTRGKAKVGLEALRPDHPLAALLPGDNVFAIESRWYRDNPLVIRGPGAGRDVTAGALLSDLNRLAKLI</sequence>
<dbReference type="GO" id="GO:0050661">
    <property type="term" value="F:NADP binding"/>
    <property type="evidence" value="ECO:0007669"/>
    <property type="project" value="UniProtKB-UniRule"/>
</dbReference>
<dbReference type="PANTHER" id="PTHR43070:SF5">
    <property type="entry name" value="HOMOSERINE DEHYDROGENASE"/>
    <property type="match status" value="1"/>
</dbReference>
<keyword evidence="13" id="KW-0808">Transferase</keyword>
<dbReference type="InterPro" id="IPR001342">
    <property type="entry name" value="HDH_cat"/>
</dbReference>
<evidence type="ECO:0000256" key="8">
    <source>
        <dbReference type="ARBA" id="ARBA00022857"/>
    </source>
</evidence>
<comment type="pathway">
    <text evidence="4 13">Amino-acid biosynthesis; L-methionine biosynthesis via de novo pathway; L-homoserine from L-aspartate: step 3/3.</text>
</comment>
<organism evidence="17 18">
    <name type="scientific">Rosenbergiella nectarea</name>
    <dbReference type="NCBI Taxonomy" id="988801"/>
    <lineage>
        <taxon>Bacteria</taxon>
        <taxon>Pseudomonadati</taxon>
        <taxon>Pseudomonadota</taxon>
        <taxon>Gammaproteobacteria</taxon>
        <taxon>Enterobacterales</taxon>
        <taxon>Erwiniaceae</taxon>
        <taxon>Rosenbergiella</taxon>
    </lineage>
</organism>
<accession>A0A1H9KJ89</accession>
<dbReference type="InterPro" id="IPR042199">
    <property type="entry name" value="AsparK_Bifunc_asparK/hSer_DH"/>
</dbReference>
<evidence type="ECO:0000256" key="3">
    <source>
        <dbReference type="ARBA" id="ARBA00005056"/>
    </source>
</evidence>